<sequence length="485" mass="52593">MSSLRALAIASEMAPLVKTGGLADVVGALPHALAAENIELRTLIPGYPEVLGVLHAGETVLEFDDLFGGPAWIHAARHNGAAIYALIAPHLYARESGLYTGPDGADYPDNAFRFAALAWAGAQIGLGALDGFTPDVVHAHDWQAALAPAYMHYAERPRPATIVSIHNIAFQGQFPKELLQPLRLPPHAFDIDGVEYYGAIGFLKAGLQLADRITTVSPSYAREIETPEFGMGLEGLLRARADRVSGILNGVDEETWNPATDAHLGTRYDHWSLPSRARNKAALQKRLRLRVDPDAFLLGVVSRLSWQKGLDLLLDVLPQLMRGRAQLALLGAGDKTLEEGFVAAEAAHVGRVGVHIGYSEELAHMIQAGVDAFLVPSRFEPCGLTQLYALRYGAVPIVSRVGGLKDTIVDANEMALQADVATGLQFSPTTADALAIALREAERLFEDAETWRKIQVNGMRTDVSWRNPARRYARLFRDVAATRVG</sequence>
<dbReference type="InterPro" id="IPR001296">
    <property type="entry name" value="Glyco_trans_1"/>
</dbReference>
<dbReference type="InterPro" id="IPR013534">
    <property type="entry name" value="Starch_synth_cat_dom"/>
</dbReference>
<dbReference type="HAMAP" id="MF_00484">
    <property type="entry name" value="Glycogen_synth"/>
    <property type="match status" value="1"/>
</dbReference>
<protein>
    <recommendedName>
        <fullName evidence="8">Glycogen synthase</fullName>
        <ecNumber evidence="8">2.4.1.21</ecNumber>
    </recommendedName>
    <alternativeName>
        <fullName evidence="8">Starch [bacterial glycogen] synthase</fullName>
    </alternativeName>
</protein>
<dbReference type="GO" id="GO:0004373">
    <property type="term" value="F:alpha-1,4-glucan glucosyltransferase (UDP-glucose donor) activity"/>
    <property type="evidence" value="ECO:0007669"/>
    <property type="project" value="InterPro"/>
</dbReference>
<dbReference type="NCBIfam" id="NF001899">
    <property type="entry name" value="PRK00654.1-2"/>
    <property type="match status" value="1"/>
</dbReference>
<dbReference type="GO" id="GO:0009011">
    <property type="term" value="F:alpha-1,4-glucan glucosyltransferase (ADP-glucose donor) activity"/>
    <property type="evidence" value="ECO:0007669"/>
    <property type="project" value="UniProtKB-UniRule"/>
</dbReference>
<dbReference type="PANTHER" id="PTHR45825:SF11">
    <property type="entry name" value="ALPHA AMYLASE DOMAIN-CONTAINING PROTEIN"/>
    <property type="match status" value="1"/>
</dbReference>
<gene>
    <name evidence="8" type="primary">glgA</name>
    <name evidence="11" type="ORF">EHO51_15395</name>
</gene>
<evidence type="ECO:0000259" key="9">
    <source>
        <dbReference type="Pfam" id="PF00534"/>
    </source>
</evidence>
<dbReference type="UniPathway" id="UPA00164"/>
<dbReference type="EMBL" id="CP034086">
    <property type="protein sequence ID" value="AZG78010.1"/>
    <property type="molecule type" value="Genomic_DNA"/>
</dbReference>
<dbReference type="CDD" id="cd03791">
    <property type="entry name" value="GT5_Glycogen_synthase_DULL1-like"/>
    <property type="match status" value="1"/>
</dbReference>
<dbReference type="RefSeq" id="WP_124739621.1">
    <property type="nucleotide sequence ID" value="NZ_CP034086.1"/>
</dbReference>
<keyword evidence="6 8" id="KW-0808">Transferase</keyword>
<dbReference type="EC" id="2.4.1.21" evidence="8"/>
<dbReference type="NCBIfam" id="TIGR02095">
    <property type="entry name" value="glgA"/>
    <property type="match status" value="1"/>
</dbReference>
<evidence type="ECO:0000313" key="11">
    <source>
        <dbReference type="EMBL" id="AZG78010.1"/>
    </source>
</evidence>
<feature type="domain" description="Starch synthase catalytic" evidence="10">
    <location>
        <begin position="7"/>
        <end position="238"/>
    </location>
</feature>
<name>A0A3G8MA22_9HYPH</name>
<evidence type="ECO:0000256" key="3">
    <source>
        <dbReference type="ARBA" id="ARBA00004964"/>
    </source>
</evidence>
<dbReference type="GO" id="GO:0005829">
    <property type="term" value="C:cytosol"/>
    <property type="evidence" value="ECO:0007669"/>
    <property type="project" value="TreeGrafter"/>
</dbReference>
<dbReference type="Pfam" id="PF08323">
    <property type="entry name" value="Glyco_transf_5"/>
    <property type="match status" value="1"/>
</dbReference>
<dbReference type="Gene3D" id="3.40.50.2000">
    <property type="entry name" value="Glycogen Phosphorylase B"/>
    <property type="match status" value="2"/>
</dbReference>
<dbReference type="Pfam" id="PF00534">
    <property type="entry name" value="Glycos_transf_1"/>
    <property type="match status" value="1"/>
</dbReference>
<evidence type="ECO:0000256" key="2">
    <source>
        <dbReference type="ARBA" id="ARBA00002764"/>
    </source>
</evidence>
<comment type="pathway">
    <text evidence="3 8">Glycan biosynthesis; glycogen biosynthesis.</text>
</comment>
<comment type="catalytic activity">
    <reaction evidence="1 8">
        <text>[(1-&gt;4)-alpha-D-glucosyl](n) + ADP-alpha-D-glucose = [(1-&gt;4)-alpha-D-glucosyl](n+1) + ADP + H(+)</text>
        <dbReference type="Rhea" id="RHEA:18189"/>
        <dbReference type="Rhea" id="RHEA-COMP:9584"/>
        <dbReference type="Rhea" id="RHEA-COMP:9587"/>
        <dbReference type="ChEBI" id="CHEBI:15378"/>
        <dbReference type="ChEBI" id="CHEBI:15444"/>
        <dbReference type="ChEBI" id="CHEBI:57498"/>
        <dbReference type="ChEBI" id="CHEBI:456216"/>
        <dbReference type="EC" id="2.4.1.21"/>
    </reaction>
</comment>
<dbReference type="KEGG" id="mros:EHO51_15395"/>
<evidence type="ECO:0000259" key="10">
    <source>
        <dbReference type="Pfam" id="PF08323"/>
    </source>
</evidence>
<keyword evidence="7 8" id="KW-0320">Glycogen biosynthesis</keyword>
<comment type="function">
    <text evidence="2 8">Synthesizes alpha-1,4-glucan chains using ADP-glucose.</text>
</comment>
<organism evidence="11 12">
    <name type="scientific">Methylocystis rosea</name>
    <dbReference type="NCBI Taxonomy" id="173366"/>
    <lineage>
        <taxon>Bacteria</taxon>
        <taxon>Pseudomonadati</taxon>
        <taxon>Pseudomonadota</taxon>
        <taxon>Alphaproteobacteria</taxon>
        <taxon>Hyphomicrobiales</taxon>
        <taxon>Methylocystaceae</taxon>
        <taxon>Methylocystis</taxon>
    </lineage>
</organism>
<dbReference type="AlphaFoldDB" id="A0A3G8MA22"/>
<feature type="domain" description="Glycosyl transferase family 1" evidence="9">
    <location>
        <begin position="291"/>
        <end position="452"/>
    </location>
</feature>
<accession>A0A3G8MA22</accession>
<evidence type="ECO:0000256" key="5">
    <source>
        <dbReference type="ARBA" id="ARBA00022676"/>
    </source>
</evidence>
<dbReference type="InterPro" id="IPR011835">
    <property type="entry name" value="GS/SS"/>
</dbReference>
<evidence type="ECO:0000313" key="12">
    <source>
        <dbReference type="Proteomes" id="UP000273982"/>
    </source>
</evidence>
<proteinExistence type="inferred from homology"/>
<evidence type="ECO:0000256" key="8">
    <source>
        <dbReference type="HAMAP-Rule" id="MF_00484"/>
    </source>
</evidence>
<dbReference type="PANTHER" id="PTHR45825">
    <property type="entry name" value="GRANULE-BOUND STARCH SYNTHASE 1, CHLOROPLASTIC/AMYLOPLASTIC"/>
    <property type="match status" value="1"/>
</dbReference>
<dbReference type="GO" id="GO:0005978">
    <property type="term" value="P:glycogen biosynthetic process"/>
    <property type="evidence" value="ECO:0007669"/>
    <property type="project" value="UniProtKB-UniRule"/>
</dbReference>
<evidence type="ECO:0000256" key="6">
    <source>
        <dbReference type="ARBA" id="ARBA00022679"/>
    </source>
</evidence>
<feature type="binding site" evidence="8">
    <location>
        <position position="18"/>
    </location>
    <ligand>
        <name>ADP-alpha-D-glucose</name>
        <dbReference type="ChEBI" id="CHEBI:57498"/>
    </ligand>
</feature>
<evidence type="ECO:0000256" key="1">
    <source>
        <dbReference type="ARBA" id="ARBA00001478"/>
    </source>
</evidence>
<reference evidence="11 12" key="1">
    <citation type="submission" date="2018-11" db="EMBL/GenBank/DDBJ databases">
        <title>Genome squencing of methanotrophic bacteria isolated from alkaline groundwater in Korea.</title>
        <authorList>
            <person name="Nguyen L.N."/>
        </authorList>
    </citation>
    <scope>NUCLEOTIDE SEQUENCE [LARGE SCALE GENOMIC DNA]</scope>
    <source>
        <strain evidence="11 12">GW6</strain>
    </source>
</reference>
<keyword evidence="5 8" id="KW-0328">Glycosyltransferase</keyword>
<dbReference type="Proteomes" id="UP000273982">
    <property type="component" value="Chromosome"/>
</dbReference>
<comment type="similarity">
    <text evidence="4 8">Belongs to the glycosyltransferase 1 family. Bacterial/plant glycogen synthase subfamily.</text>
</comment>
<dbReference type="SUPFAM" id="SSF53756">
    <property type="entry name" value="UDP-Glycosyltransferase/glycogen phosphorylase"/>
    <property type="match status" value="1"/>
</dbReference>
<dbReference type="NCBIfam" id="NF010699">
    <property type="entry name" value="PRK14099.1"/>
    <property type="match status" value="1"/>
</dbReference>
<evidence type="ECO:0000256" key="4">
    <source>
        <dbReference type="ARBA" id="ARBA00010281"/>
    </source>
</evidence>
<evidence type="ECO:0000256" key="7">
    <source>
        <dbReference type="ARBA" id="ARBA00023056"/>
    </source>
</evidence>